<dbReference type="InterPro" id="IPR004839">
    <property type="entry name" value="Aminotransferase_I/II_large"/>
</dbReference>
<evidence type="ECO:0000313" key="7">
    <source>
        <dbReference type="EMBL" id="ANG64568.1"/>
    </source>
</evidence>
<dbReference type="KEGG" id="mars:A8C75_20225"/>
<feature type="domain" description="HTH gntR-type" evidence="6">
    <location>
        <begin position="1"/>
        <end position="69"/>
    </location>
</feature>
<evidence type="ECO:0000256" key="1">
    <source>
        <dbReference type="ARBA" id="ARBA00005384"/>
    </source>
</evidence>
<dbReference type="EMBL" id="CP015839">
    <property type="protein sequence ID" value="ANG64568.1"/>
    <property type="molecule type" value="Genomic_DNA"/>
</dbReference>
<keyword evidence="3" id="KW-0805">Transcription regulation</keyword>
<comment type="similarity">
    <text evidence="1">In the C-terminal section; belongs to the class-I pyridoxal-phosphate-dependent aminotransferase family.</text>
</comment>
<dbReference type="SUPFAM" id="SSF46785">
    <property type="entry name" value="Winged helix' DNA-binding domain"/>
    <property type="match status" value="1"/>
</dbReference>
<reference evidence="7 8" key="2">
    <citation type="journal article" date="2018" name="Int. J. Syst. Evol. Microbiol.">
        <title>Marinobacterium aestuarii sp. nov., a benzene-degrading marine bacterium isolated from estuary sediment.</title>
        <authorList>
            <person name="Bae S.S."/>
            <person name="Jung J."/>
            <person name="Chung D."/>
            <person name="Baek K."/>
        </authorList>
    </citation>
    <scope>NUCLEOTIDE SEQUENCE [LARGE SCALE GENOMIC DNA]</scope>
    <source>
        <strain evidence="7 8">ST58-10</strain>
    </source>
</reference>
<dbReference type="PANTHER" id="PTHR46577:SF2">
    <property type="entry name" value="TRANSCRIPTIONAL REGULATORY PROTEIN"/>
    <property type="match status" value="1"/>
</dbReference>
<sequence length="469" mass="51793">MKIYEQTAELLRNQILEQQLRPGDPLPSIRELSSRLSIGRNSVIHAYMMLEDEQLIEPRPRSGYYVRARPLSPNPGTALEPRKVQLGATALEIIGAAQNAQLVPLGSADPDARCSGREFFYRRLSRHARDIAAAPGGNSHYVAPPGLNALRAQLARRLHSASLPAGADDIVITNGAQEAITLALLALARPGDTIAVESPCFYGTLQCIEALGMRALEIPGHPQLGMDMEALAQALSRWQVKAILTNPSFNNPTGACMPTAARHRLLRLACEHDLPVIEDDVFGELCHQGSRPPPLKALDTEGRVLLCSSLSKTLDSDIRIGWIMPGRYYEQVNYLKYVTTLASPGILQHAAADFLADNRYERHLRQVRRRYQARLGLLLEAIYQYWPGCALPLIPKGGFLCWVELPPGFDSDRLYRAAQQAGIGITPGSLFASDGRFSHCIRLNYSTFEATPYYLQAIEALGDLIREQL</sequence>
<dbReference type="Gene3D" id="1.10.10.10">
    <property type="entry name" value="Winged helix-like DNA-binding domain superfamily/Winged helix DNA-binding domain"/>
    <property type="match status" value="1"/>
</dbReference>
<evidence type="ECO:0000259" key="6">
    <source>
        <dbReference type="PROSITE" id="PS50949"/>
    </source>
</evidence>
<evidence type="ECO:0000313" key="8">
    <source>
        <dbReference type="Proteomes" id="UP000078070"/>
    </source>
</evidence>
<dbReference type="Pfam" id="PF00155">
    <property type="entry name" value="Aminotran_1_2"/>
    <property type="match status" value="1"/>
</dbReference>
<dbReference type="InterPro" id="IPR000524">
    <property type="entry name" value="Tscrpt_reg_HTH_GntR"/>
</dbReference>
<name>A0A1A9F3W2_9GAMM</name>
<dbReference type="OrthoDB" id="9804020at2"/>
<dbReference type="InterPro" id="IPR036390">
    <property type="entry name" value="WH_DNA-bd_sf"/>
</dbReference>
<reference evidence="8" key="1">
    <citation type="submission" date="2016-05" db="EMBL/GenBank/DDBJ databases">
        <authorList>
            <person name="Baek K."/>
            <person name="Yang S.-J."/>
        </authorList>
    </citation>
    <scope>NUCLEOTIDE SEQUENCE [LARGE SCALE GENOMIC DNA]</scope>
    <source>
        <strain evidence="8">ST58-10</strain>
    </source>
</reference>
<evidence type="ECO:0000256" key="2">
    <source>
        <dbReference type="ARBA" id="ARBA00022898"/>
    </source>
</evidence>
<dbReference type="SUPFAM" id="SSF53383">
    <property type="entry name" value="PLP-dependent transferases"/>
    <property type="match status" value="1"/>
</dbReference>
<dbReference type="GO" id="GO:0030170">
    <property type="term" value="F:pyridoxal phosphate binding"/>
    <property type="evidence" value="ECO:0007669"/>
    <property type="project" value="InterPro"/>
</dbReference>
<dbReference type="Proteomes" id="UP000078070">
    <property type="component" value="Chromosome"/>
</dbReference>
<evidence type="ECO:0000256" key="4">
    <source>
        <dbReference type="ARBA" id="ARBA00023125"/>
    </source>
</evidence>
<evidence type="ECO:0000256" key="5">
    <source>
        <dbReference type="ARBA" id="ARBA00023163"/>
    </source>
</evidence>
<dbReference type="AlphaFoldDB" id="A0A1A9F3W2"/>
<dbReference type="GO" id="GO:0003700">
    <property type="term" value="F:DNA-binding transcription factor activity"/>
    <property type="evidence" value="ECO:0007669"/>
    <property type="project" value="InterPro"/>
</dbReference>
<dbReference type="InterPro" id="IPR015424">
    <property type="entry name" value="PyrdxlP-dep_Trfase"/>
</dbReference>
<dbReference type="Pfam" id="PF00392">
    <property type="entry name" value="GntR"/>
    <property type="match status" value="1"/>
</dbReference>
<gene>
    <name evidence="7" type="ORF">A8C75_20225</name>
</gene>
<accession>A0A1A9F3W2</accession>
<dbReference type="InterPro" id="IPR015421">
    <property type="entry name" value="PyrdxlP-dep_Trfase_major"/>
</dbReference>
<dbReference type="Gene3D" id="3.40.640.10">
    <property type="entry name" value="Type I PLP-dependent aspartate aminotransferase-like (Major domain)"/>
    <property type="match status" value="1"/>
</dbReference>
<dbReference type="InterPro" id="IPR051446">
    <property type="entry name" value="HTH_trans_reg/aminotransferase"/>
</dbReference>
<organism evidence="7 8">
    <name type="scientific">Marinobacterium aestuarii</name>
    <dbReference type="NCBI Taxonomy" id="1821621"/>
    <lineage>
        <taxon>Bacteria</taxon>
        <taxon>Pseudomonadati</taxon>
        <taxon>Pseudomonadota</taxon>
        <taxon>Gammaproteobacteria</taxon>
        <taxon>Oceanospirillales</taxon>
        <taxon>Oceanospirillaceae</taxon>
        <taxon>Marinobacterium</taxon>
    </lineage>
</organism>
<keyword evidence="2" id="KW-0663">Pyridoxal phosphate</keyword>
<dbReference type="InterPro" id="IPR015422">
    <property type="entry name" value="PyrdxlP-dep_Trfase_small"/>
</dbReference>
<dbReference type="InterPro" id="IPR036388">
    <property type="entry name" value="WH-like_DNA-bd_sf"/>
</dbReference>
<keyword evidence="4" id="KW-0238">DNA-binding</keyword>
<dbReference type="RefSeq" id="WP_067386168.1">
    <property type="nucleotide sequence ID" value="NZ_CP015839.1"/>
</dbReference>
<dbReference type="Gene3D" id="3.90.1150.10">
    <property type="entry name" value="Aspartate Aminotransferase, domain 1"/>
    <property type="match status" value="1"/>
</dbReference>
<dbReference type="CDD" id="cd07377">
    <property type="entry name" value="WHTH_GntR"/>
    <property type="match status" value="1"/>
</dbReference>
<keyword evidence="8" id="KW-1185">Reference proteome</keyword>
<dbReference type="SMART" id="SM00345">
    <property type="entry name" value="HTH_GNTR"/>
    <property type="match status" value="1"/>
</dbReference>
<protein>
    <recommendedName>
        <fullName evidence="6">HTH gntR-type domain-containing protein</fullName>
    </recommendedName>
</protein>
<dbReference type="PANTHER" id="PTHR46577">
    <property type="entry name" value="HTH-TYPE TRANSCRIPTIONAL REGULATORY PROTEIN GABR"/>
    <property type="match status" value="1"/>
</dbReference>
<dbReference type="PROSITE" id="PS50949">
    <property type="entry name" value="HTH_GNTR"/>
    <property type="match status" value="1"/>
</dbReference>
<dbReference type="CDD" id="cd00609">
    <property type="entry name" value="AAT_like"/>
    <property type="match status" value="1"/>
</dbReference>
<keyword evidence="5" id="KW-0804">Transcription</keyword>
<proteinExistence type="inferred from homology"/>
<evidence type="ECO:0000256" key="3">
    <source>
        <dbReference type="ARBA" id="ARBA00023015"/>
    </source>
</evidence>
<dbReference type="GO" id="GO:0003677">
    <property type="term" value="F:DNA binding"/>
    <property type="evidence" value="ECO:0007669"/>
    <property type="project" value="UniProtKB-KW"/>
</dbReference>